<sequence length="385" mass="41175">PEASAGCPTRRSMTAPLAGLRWGLGPGWLLRLQHCRSSASGKELLGLSSLNNDIELQPCRNYQAVLCTELTKPLIIRNLPSPPLQPHEVRVGVRYCGVNFADILACKGLYQEKHCLPFTPGMEFSGMVMETGANVSTVQEGDRVIGVTGTSAMAEECITDQKMLWPIPEGVSYEEAAALPVSYGTAILALDHRARTQPGETVLVTAAAGATGLAAIDVAANVLKAKVIAAAGSDHKCNLALQKGAAHSVNYTQGSLKEEVKKLTDNKGVNVVLDAVGGDIFKAALHSLAWEGRIVVVGFAGGTIPSVPANLLLLKNVSALGVFWGRYREEDFPVFSSSLSSALWYCQERRIQPHVGAVFKLEEVNEAFSRVTQRKSTGKVVISIK</sequence>
<dbReference type="InterPro" id="IPR051397">
    <property type="entry name" value="Zn-ADH-like_protein"/>
</dbReference>
<keyword evidence="4" id="KW-1185">Reference proteome</keyword>
<dbReference type="Gene3D" id="3.90.180.10">
    <property type="entry name" value="Medium-chain alcohol dehydrogenases, catalytic domain"/>
    <property type="match status" value="1"/>
</dbReference>
<dbReference type="AlphaFoldDB" id="A0A8T1SCB4"/>
<dbReference type="InterPro" id="IPR013154">
    <property type="entry name" value="ADH-like_N"/>
</dbReference>
<name>A0A8T1SCB4_CHESE</name>
<evidence type="ECO:0000313" key="4">
    <source>
        <dbReference type="Proteomes" id="UP000765507"/>
    </source>
</evidence>
<evidence type="ECO:0000313" key="3">
    <source>
        <dbReference type="EMBL" id="KAG6926335.1"/>
    </source>
</evidence>
<dbReference type="CDD" id="cd08241">
    <property type="entry name" value="QOR1"/>
    <property type="match status" value="1"/>
</dbReference>
<dbReference type="InterPro" id="IPR036291">
    <property type="entry name" value="NAD(P)-bd_dom_sf"/>
</dbReference>
<comment type="similarity">
    <text evidence="1">Belongs to the zinc-containing alcohol dehydrogenase family. Quinone oxidoreductase subfamily.</text>
</comment>
<comment type="caution">
    <text evidence="3">The sequence shown here is derived from an EMBL/GenBank/DDBJ whole genome shotgun (WGS) entry which is preliminary data.</text>
</comment>
<feature type="non-terminal residue" evidence="3">
    <location>
        <position position="1"/>
    </location>
</feature>
<dbReference type="EMBL" id="JAHGAV010000329">
    <property type="protein sequence ID" value="KAG6926335.1"/>
    <property type="molecule type" value="Genomic_DNA"/>
</dbReference>
<proteinExistence type="inferred from homology"/>
<dbReference type="InterPro" id="IPR011032">
    <property type="entry name" value="GroES-like_sf"/>
</dbReference>
<dbReference type="PANTHER" id="PTHR43677:SF4">
    <property type="entry name" value="QUINONE OXIDOREDUCTASE-LIKE PROTEIN 2"/>
    <property type="match status" value="1"/>
</dbReference>
<evidence type="ECO:0000259" key="2">
    <source>
        <dbReference type="SMART" id="SM00829"/>
    </source>
</evidence>
<dbReference type="Pfam" id="PF08240">
    <property type="entry name" value="ADH_N"/>
    <property type="match status" value="1"/>
</dbReference>
<organism evidence="3 4">
    <name type="scientific">Chelydra serpentina</name>
    <name type="common">Snapping turtle</name>
    <name type="synonym">Testudo serpentina</name>
    <dbReference type="NCBI Taxonomy" id="8475"/>
    <lineage>
        <taxon>Eukaryota</taxon>
        <taxon>Metazoa</taxon>
        <taxon>Chordata</taxon>
        <taxon>Craniata</taxon>
        <taxon>Vertebrata</taxon>
        <taxon>Euteleostomi</taxon>
        <taxon>Archelosauria</taxon>
        <taxon>Testudinata</taxon>
        <taxon>Testudines</taxon>
        <taxon>Cryptodira</taxon>
        <taxon>Durocryptodira</taxon>
        <taxon>Americhelydia</taxon>
        <taxon>Chelydroidea</taxon>
        <taxon>Chelydridae</taxon>
        <taxon>Chelydra</taxon>
    </lineage>
</organism>
<dbReference type="Proteomes" id="UP000765507">
    <property type="component" value="Unassembled WGS sequence"/>
</dbReference>
<dbReference type="PANTHER" id="PTHR43677">
    <property type="entry name" value="SHORT-CHAIN DEHYDROGENASE/REDUCTASE"/>
    <property type="match status" value="1"/>
</dbReference>
<reference evidence="3 4" key="1">
    <citation type="journal article" date="2020" name="G3 (Bethesda)">
        <title>Draft Genome of the Common Snapping Turtle, Chelydra serpentina, a Model for Phenotypic Plasticity in Reptiles.</title>
        <authorList>
            <person name="Das D."/>
            <person name="Singh S.K."/>
            <person name="Bierstedt J."/>
            <person name="Erickson A."/>
            <person name="Galli G.L.J."/>
            <person name="Crossley D.A. 2nd"/>
            <person name="Rhen T."/>
        </authorList>
    </citation>
    <scope>NUCLEOTIDE SEQUENCE [LARGE SCALE GENOMIC DNA]</scope>
    <source>
        <strain evidence="3">KW</strain>
    </source>
</reference>
<feature type="domain" description="Enoyl reductase (ER)" evidence="2">
    <location>
        <begin position="69"/>
        <end position="382"/>
    </location>
</feature>
<gene>
    <name evidence="3" type="ORF">G0U57_012246</name>
</gene>
<dbReference type="InterPro" id="IPR020843">
    <property type="entry name" value="ER"/>
</dbReference>
<dbReference type="GO" id="GO:0016491">
    <property type="term" value="F:oxidoreductase activity"/>
    <property type="evidence" value="ECO:0007669"/>
    <property type="project" value="InterPro"/>
</dbReference>
<dbReference type="Gene3D" id="3.40.50.720">
    <property type="entry name" value="NAD(P)-binding Rossmann-like Domain"/>
    <property type="match status" value="1"/>
</dbReference>
<protein>
    <submittedName>
        <fullName evidence="3">Quinone oxidoreductase-like protein 2</fullName>
    </submittedName>
</protein>
<dbReference type="OrthoDB" id="3509362at2759"/>
<evidence type="ECO:0000256" key="1">
    <source>
        <dbReference type="ARBA" id="ARBA00010371"/>
    </source>
</evidence>
<dbReference type="SUPFAM" id="SSF51735">
    <property type="entry name" value="NAD(P)-binding Rossmann-fold domains"/>
    <property type="match status" value="1"/>
</dbReference>
<dbReference type="InterPro" id="IPR013149">
    <property type="entry name" value="ADH-like_C"/>
</dbReference>
<dbReference type="SUPFAM" id="SSF50129">
    <property type="entry name" value="GroES-like"/>
    <property type="match status" value="1"/>
</dbReference>
<dbReference type="SMART" id="SM00829">
    <property type="entry name" value="PKS_ER"/>
    <property type="match status" value="1"/>
</dbReference>
<dbReference type="Pfam" id="PF00107">
    <property type="entry name" value="ADH_zinc_N"/>
    <property type="match status" value="1"/>
</dbReference>
<dbReference type="GO" id="GO:0005739">
    <property type="term" value="C:mitochondrion"/>
    <property type="evidence" value="ECO:0007669"/>
    <property type="project" value="TreeGrafter"/>
</dbReference>
<accession>A0A8T1SCB4</accession>